<keyword evidence="3" id="KW-1185">Reference proteome</keyword>
<evidence type="ECO:0000256" key="1">
    <source>
        <dbReference type="SAM" id="Phobius"/>
    </source>
</evidence>
<keyword evidence="1" id="KW-0812">Transmembrane</keyword>
<evidence type="ECO:0008006" key="4">
    <source>
        <dbReference type="Google" id="ProtNLM"/>
    </source>
</evidence>
<accession>A0AAW9SQY1</accession>
<name>A0AAW9SQY1_9RHOB</name>
<keyword evidence="1" id="KW-1133">Transmembrane helix</keyword>
<dbReference type="EMBL" id="JBDNCH010000002">
    <property type="protein sequence ID" value="MEN9061028.1"/>
    <property type="molecule type" value="Genomic_DNA"/>
</dbReference>
<feature type="transmembrane region" description="Helical" evidence="1">
    <location>
        <begin position="12"/>
        <end position="33"/>
    </location>
</feature>
<dbReference type="RefSeq" id="WP_347166143.1">
    <property type="nucleotide sequence ID" value="NZ_JBDNCH010000002.1"/>
</dbReference>
<evidence type="ECO:0000313" key="3">
    <source>
        <dbReference type="Proteomes" id="UP001428774"/>
    </source>
</evidence>
<dbReference type="Pfam" id="PF06835">
    <property type="entry name" value="LptC"/>
    <property type="match status" value="1"/>
</dbReference>
<dbReference type="Proteomes" id="UP001428774">
    <property type="component" value="Unassembled WGS sequence"/>
</dbReference>
<keyword evidence="1" id="KW-0472">Membrane</keyword>
<organism evidence="2 3">
    <name type="scientific">Ponticoccus litoralis</name>
    <dbReference type="NCBI Taxonomy" id="422297"/>
    <lineage>
        <taxon>Bacteria</taxon>
        <taxon>Pseudomonadati</taxon>
        <taxon>Pseudomonadota</taxon>
        <taxon>Alphaproteobacteria</taxon>
        <taxon>Rhodobacterales</taxon>
        <taxon>Roseobacteraceae</taxon>
        <taxon>Ponticoccus</taxon>
    </lineage>
</organism>
<protein>
    <recommendedName>
        <fullName evidence="4">Lipopolysaccharide export system protein LptC</fullName>
    </recommendedName>
</protein>
<comment type="caution">
    <text evidence="2">The sequence shown here is derived from an EMBL/GenBank/DDBJ whole genome shotgun (WGS) entry which is preliminary data.</text>
</comment>
<dbReference type="InterPro" id="IPR010664">
    <property type="entry name" value="LipoPS_assembly_LptC-rel"/>
</dbReference>
<evidence type="ECO:0000313" key="2">
    <source>
        <dbReference type="EMBL" id="MEN9061028.1"/>
    </source>
</evidence>
<proteinExistence type="predicted"/>
<dbReference type="AlphaFoldDB" id="A0AAW9SQY1"/>
<sequence>MARAPGLYSRVIAWAKIVLPLVALALLSTIFLLSDRREPMETVPFVEALQDGETTREGVSAPYYSGKTQRGDFLTMTATRVRPQSDGRVVADDLAAAVRLTDGSEILLDALSATLTDSTETALLEGGVRIRSSTGYTLDTDAMTTVLDRIEAETLGPVSGAGPLGTLEAGRMRIEASGTGGDVQLLFTEGVKLVYQPPKEGSSAE</sequence>
<reference evidence="2 3" key="1">
    <citation type="submission" date="2024-05" db="EMBL/GenBank/DDBJ databases">
        <title>Genome sequence of Ponticoccus litoralis KCCM 90028.</title>
        <authorList>
            <person name="Kim J.M."/>
            <person name="Lee J.K."/>
            <person name="Choi B.J."/>
            <person name="Bayburt H."/>
            <person name="Baek J.H."/>
            <person name="Jeon C.O."/>
        </authorList>
    </citation>
    <scope>NUCLEOTIDE SEQUENCE [LARGE SCALE GENOMIC DNA]</scope>
    <source>
        <strain evidence="2 3">KCCM 90028</strain>
    </source>
</reference>
<gene>
    <name evidence="2" type="ORF">ABFB10_08220</name>
</gene>